<proteinExistence type="predicted"/>
<organism evidence="1 2">
    <name type="scientific">Ficus carica</name>
    <name type="common">Common fig</name>
    <dbReference type="NCBI Taxonomy" id="3494"/>
    <lineage>
        <taxon>Eukaryota</taxon>
        <taxon>Viridiplantae</taxon>
        <taxon>Streptophyta</taxon>
        <taxon>Embryophyta</taxon>
        <taxon>Tracheophyta</taxon>
        <taxon>Spermatophyta</taxon>
        <taxon>Magnoliopsida</taxon>
        <taxon>eudicotyledons</taxon>
        <taxon>Gunneridae</taxon>
        <taxon>Pentapetalae</taxon>
        <taxon>rosids</taxon>
        <taxon>fabids</taxon>
        <taxon>Rosales</taxon>
        <taxon>Moraceae</taxon>
        <taxon>Ficeae</taxon>
        <taxon>Ficus</taxon>
    </lineage>
</organism>
<reference evidence="1" key="1">
    <citation type="submission" date="2023-07" db="EMBL/GenBank/DDBJ databases">
        <title>draft genome sequence of fig (Ficus carica).</title>
        <authorList>
            <person name="Takahashi T."/>
            <person name="Nishimura K."/>
        </authorList>
    </citation>
    <scope>NUCLEOTIDE SEQUENCE</scope>
</reference>
<dbReference type="AlphaFoldDB" id="A0AA88EEB7"/>
<dbReference type="EMBL" id="BTGU01013171">
    <property type="protein sequence ID" value="GMN73284.1"/>
    <property type="molecule type" value="Genomic_DNA"/>
</dbReference>
<sequence length="48" mass="5287">MRKALPTGNPRPRLCFYLSRDGDDFGVGDGNGKAFPGPAPPHCHPYFR</sequence>
<gene>
    <name evidence="1" type="ORF">TIFTF001_053670</name>
</gene>
<dbReference type="Proteomes" id="UP001187192">
    <property type="component" value="Unassembled WGS sequence"/>
</dbReference>
<comment type="caution">
    <text evidence="1">The sequence shown here is derived from an EMBL/GenBank/DDBJ whole genome shotgun (WGS) entry which is preliminary data.</text>
</comment>
<evidence type="ECO:0000313" key="2">
    <source>
        <dbReference type="Proteomes" id="UP001187192"/>
    </source>
</evidence>
<evidence type="ECO:0000313" key="1">
    <source>
        <dbReference type="EMBL" id="GMN73284.1"/>
    </source>
</evidence>
<protein>
    <submittedName>
        <fullName evidence="1">Uncharacterized protein</fullName>
    </submittedName>
</protein>
<keyword evidence="2" id="KW-1185">Reference proteome</keyword>
<feature type="non-terminal residue" evidence="1">
    <location>
        <position position="48"/>
    </location>
</feature>
<name>A0AA88EEB7_FICCA</name>
<accession>A0AA88EEB7</accession>